<feature type="domain" description="Ubiquitin-activating enzyme E1 FCCH" evidence="1">
    <location>
        <begin position="88"/>
        <end position="153"/>
    </location>
</feature>
<name>A0A0F9L8Y6_9ZZZZ</name>
<sequence>MMISNLGLIERCKAYILPDPSQTDQDDLVKVALITANNEIANLRSEPFVWNRETYSEIFTRYYATISAITSASPGVITADSVDPGLTDDHGFQTGDIVFLEGINGEDSLHRLNNRVFRVVKINDTTFSLKALDGNREISTSNYEDYESGGTIYHAGIVLPASTIEPTGASGLDLNYEWDIKRVHDVQFDLYPSDPITEAFAQGVSEPGSRPRKWRYQQYAYGSFASEEHLLFWYNYPGQRYNLTVHIEKEYPALSDWSDSVYPPAPSQLHEYIWHRALANLAMDSQKHRRKVKDGGDNTKIEILNANYWLTEKFKDEALIFEYDRKLSGAKPYASQGMSA</sequence>
<comment type="caution">
    <text evidence="2">The sequence shown here is derived from an EMBL/GenBank/DDBJ whole genome shotgun (WGS) entry which is preliminary data.</text>
</comment>
<reference evidence="2" key="1">
    <citation type="journal article" date="2015" name="Nature">
        <title>Complex archaea that bridge the gap between prokaryotes and eukaryotes.</title>
        <authorList>
            <person name="Spang A."/>
            <person name="Saw J.H."/>
            <person name="Jorgensen S.L."/>
            <person name="Zaremba-Niedzwiedzka K."/>
            <person name="Martijn J."/>
            <person name="Lind A.E."/>
            <person name="van Eijk R."/>
            <person name="Schleper C."/>
            <person name="Guy L."/>
            <person name="Ettema T.J."/>
        </authorList>
    </citation>
    <scope>NUCLEOTIDE SEQUENCE</scope>
</reference>
<protein>
    <recommendedName>
        <fullName evidence="1">Ubiquitin-activating enzyme E1 FCCH domain-containing protein</fullName>
    </recommendedName>
</protein>
<dbReference type="InterPro" id="IPR032418">
    <property type="entry name" value="E1_FCCH"/>
</dbReference>
<dbReference type="EMBL" id="LAZR01006543">
    <property type="protein sequence ID" value="KKM91369.1"/>
    <property type="molecule type" value="Genomic_DNA"/>
</dbReference>
<gene>
    <name evidence="2" type="ORF">LCGC14_1229250</name>
</gene>
<dbReference type="Pfam" id="PF16190">
    <property type="entry name" value="E1_FCCH"/>
    <property type="match status" value="1"/>
</dbReference>
<accession>A0A0F9L8Y6</accession>
<proteinExistence type="predicted"/>
<dbReference type="Gene3D" id="2.40.30.180">
    <property type="entry name" value="Ubiquitin-activating enzyme E1, FCCH domain"/>
    <property type="match status" value="1"/>
</dbReference>
<dbReference type="InterPro" id="IPR042302">
    <property type="entry name" value="E1_FCCH_sf"/>
</dbReference>
<evidence type="ECO:0000259" key="1">
    <source>
        <dbReference type="Pfam" id="PF16190"/>
    </source>
</evidence>
<evidence type="ECO:0000313" key="2">
    <source>
        <dbReference type="EMBL" id="KKM91369.1"/>
    </source>
</evidence>
<dbReference type="AlphaFoldDB" id="A0A0F9L8Y6"/>
<organism evidence="2">
    <name type="scientific">marine sediment metagenome</name>
    <dbReference type="NCBI Taxonomy" id="412755"/>
    <lineage>
        <taxon>unclassified sequences</taxon>
        <taxon>metagenomes</taxon>
        <taxon>ecological metagenomes</taxon>
    </lineage>
</organism>